<dbReference type="GO" id="GO:0043176">
    <property type="term" value="F:amine binding"/>
    <property type="evidence" value="ECO:0007669"/>
    <property type="project" value="InterPro"/>
</dbReference>
<organism evidence="1">
    <name type="scientific">Amblyomma triste</name>
    <name type="common">Neotropical tick</name>
    <dbReference type="NCBI Taxonomy" id="251400"/>
    <lineage>
        <taxon>Eukaryota</taxon>
        <taxon>Metazoa</taxon>
        <taxon>Ecdysozoa</taxon>
        <taxon>Arthropoda</taxon>
        <taxon>Chelicerata</taxon>
        <taxon>Arachnida</taxon>
        <taxon>Acari</taxon>
        <taxon>Parasitiformes</taxon>
        <taxon>Ixodida</taxon>
        <taxon>Ixodoidea</taxon>
        <taxon>Ixodidae</taxon>
        <taxon>Amblyomminae</taxon>
        <taxon>Amblyomma</taxon>
    </lineage>
</organism>
<dbReference type="InterPro" id="IPR002970">
    <property type="entry name" value="Tick_his-bd"/>
</dbReference>
<dbReference type="SUPFAM" id="SSF50814">
    <property type="entry name" value="Lipocalins"/>
    <property type="match status" value="1"/>
</dbReference>
<proteinExistence type="evidence at transcript level"/>
<dbReference type="Gene3D" id="2.40.128.20">
    <property type="match status" value="1"/>
</dbReference>
<reference evidence="1" key="1">
    <citation type="submission" date="2014-03" db="EMBL/GenBank/DDBJ databases">
        <title>The sialotranscriptome of Amblyomma triste, Amblyomma parvum and Amblyomma cajennense ticks, uncovered by 454-based RNA-seq.</title>
        <authorList>
            <person name="Garcia G.R."/>
            <person name="Gardinassi L.G."/>
            <person name="Ribeiro J.M."/>
            <person name="Anatriello E."/>
            <person name="Ferreira B.R."/>
            <person name="Moreira H.N."/>
            <person name="Mafra C."/>
            <person name="Olegario M.M."/>
            <person name="Szabo P.J."/>
            <person name="Miranda-Santos I.K."/>
            <person name="Maruyama S.R."/>
        </authorList>
    </citation>
    <scope>NUCLEOTIDE SEQUENCE</scope>
    <source>
        <strain evidence="1">Mato Grasso do Sul</strain>
        <tissue evidence="1">Salivary glands</tissue>
    </source>
</reference>
<dbReference type="AlphaFoldDB" id="A0A023GAY1"/>
<dbReference type="EMBL" id="GBBM01004429">
    <property type="protein sequence ID" value="JAC30989.1"/>
    <property type="molecule type" value="mRNA"/>
</dbReference>
<accession>A0A023GAY1</accession>
<dbReference type="Pfam" id="PF02098">
    <property type="entry name" value="His_binding"/>
    <property type="match status" value="1"/>
</dbReference>
<name>A0A023GAY1_AMBTT</name>
<sequence length="208" mass="23762">MNSYKVVSFALYALVSAAFTSGVLYEDNALNAERQRAKEFTDIDELLWVTRQSRSMVYMPRTACQAMMKARQVQPGTFEYIVYYSTVSERRNMRAFVTQLTTSTSPTQSGPRLHPNVLSFRASERTPAIPFKVMYADAINGCFILVISFRGNIRACRVLQRSSTVNRGFPPACRRVYAQNCPTESKYMYNSACRIRISHIVHYDRSAD</sequence>
<protein>
    <submittedName>
        <fullName evidence="1">Putative secreted protein</fullName>
    </submittedName>
</protein>
<evidence type="ECO:0000313" key="1">
    <source>
        <dbReference type="EMBL" id="JAC30989.1"/>
    </source>
</evidence>
<dbReference type="GO" id="GO:0030682">
    <property type="term" value="P:symbiont-mediated perturbation of host defenses"/>
    <property type="evidence" value="ECO:0007669"/>
    <property type="project" value="InterPro"/>
</dbReference>
<dbReference type="InterPro" id="IPR012674">
    <property type="entry name" value="Calycin"/>
</dbReference>